<reference evidence="1 2" key="1">
    <citation type="submission" date="2021-03" db="EMBL/GenBank/DDBJ databases">
        <title>Antimicrobial resistance genes in bacteria isolated from Japanese honey, and their potential for conferring macrolide and lincosamide resistance in the American foulbrood pathogen Paenibacillus larvae.</title>
        <authorList>
            <person name="Okamoto M."/>
            <person name="Kumagai M."/>
            <person name="Kanamori H."/>
            <person name="Takamatsu D."/>
        </authorList>
    </citation>
    <scope>NUCLEOTIDE SEQUENCE [LARGE SCALE GENOMIC DNA]</scope>
    <source>
        <strain evidence="1 2">J41TS12</strain>
    </source>
</reference>
<gene>
    <name evidence="1" type="ORF">J41TS12_30470</name>
</gene>
<organism evidence="1 2">
    <name type="scientific">Paenibacillus antibioticophila</name>
    <dbReference type="NCBI Taxonomy" id="1274374"/>
    <lineage>
        <taxon>Bacteria</taxon>
        <taxon>Bacillati</taxon>
        <taxon>Bacillota</taxon>
        <taxon>Bacilli</taxon>
        <taxon>Bacillales</taxon>
        <taxon>Paenibacillaceae</taxon>
        <taxon>Paenibacillus</taxon>
    </lineage>
</organism>
<dbReference type="EMBL" id="BORR01000010">
    <property type="protein sequence ID" value="GIO38186.1"/>
    <property type="molecule type" value="Genomic_DNA"/>
</dbReference>
<dbReference type="Proteomes" id="UP000681162">
    <property type="component" value="Unassembled WGS sequence"/>
</dbReference>
<protein>
    <submittedName>
        <fullName evidence="1">Uncharacterized protein</fullName>
    </submittedName>
</protein>
<dbReference type="AlphaFoldDB" id="A0A920CFG8"/>
<evidence type="ECO:0000313" key="2">
    <source>
        <dbReference type="Proteomes" id="UP000681162"/>
    </source>
</evidence>
<sequence length="113" mass="13148">MRKIKLLSEPFGTLQSFSSANGSDGSSEIVLHFSSLHIWNFQIEAYRGGNKTTCPFGTTSSCLQQNWEYRGTYNYKIIITFALQKYNRMFARKSTETNISYYFYNVSRLMINH</sequence>
<accession>A0A920CFG8</accession>
<proteinExistence type="predicted"/>
<name>A0A920CFG8_9BACL</name>
<keyword evidence="2" id="KW-1185">Reference proteome</keyword>
<comment type="caution">
    <text evidence="1">The sequence shown here is derived from an EMBL/GenBank/DDBJ whole genome shotgun (WGS) entry which is preliminary data.</text>
</comment>
<evidence type="ECO:0000313" key="1">
    <source>
        <dbReference type="EMBL" id="GIO38186.1"/>
    </source>
</evidence>